<evidence type="ECO:0000256" key="2">
    <source>
        <dbReference type="ARBA" id="ARBA00010792"/>
    </source>
</evidence>
<evidence type="ECO:0000256" key="4">
    <source>
        <dbReference type="ARBA" id="ARBA00022692"/>
    </source>
</evidence>
<keyword evidence="3" id="KW-1003">Cell membrane</keyword>
<keyword evidence="10" id="KW-1185">Reference proteome</keyword>
<comment type="subcellular location">
    <subcellularLocation>
        <location evidence="1">Cell membrane</location>
        <topology evidence="1">Multi-pass membrane protein</topology>
    </subcellularLocation>
</comment>
<dbReference type="PATRIC" id="fig|1423777.3.peg.846"/>
<comment type="similarity">
    <text evidence="2">Belongs to the DedA family.</text>
</comment>
<feature type="transmembrane region" description="Helical" evidence="7">
    <location>
        <begin position="177"/>
        <end position="196"/>
    </location>
</feature>
<dbReference type="Pfam" id="PF09335">
    <property type="entry name" value="VTT_dom"/>
    <property type="match status" value="1"/>
</dbReference>
<evidence type="ECO:0000256" key="3">
    <source>
        <dbReference type="ARBA" id="ARBA00022475"/>
    </source>
</evidence>
<dbReference type="PANTHER" id="PTHR42709">
    <property type="entry name" value="ALKALINE PHOSPHATASE LIKE PROTEIN"/>
    <property type="match status" value="1"/>
</dbReference>
<evidence type="ECO:0000256" key="1">
    <source>
        <dbReference type="ARBA" id="ARBA00004651"/>
    </source>
</evidence>
<feature type="transmembrane region" description="Helical" evidence="7">
    <location>
        <begin position="142"/>
        <end position="165"/>
    </location>
</feature>
<evidence type="ECO:0000256" key="7">
    <source>
        <dbReference type="SAM" id="Phobius"/>
    </source>
</evidence>
<feature type="transmembrane region" description="Helical" evidence="7">
    <location>
        <begin position="51"/>
        <end position="73"/>
    </location>
</feature>
<keyword evidence="4 7" id="KW-0812">Transmembrane</keyword>
<keyword evidence="6 7" id="KW-0472">Membrane</keyword>
<accession>A0A0R1MLF0</accession>
<dbReference type="AlphaFoldDB" id="A0A0R1MLF0"/>
<feature type="transmembrane region" description="Helical" evidence="7">
    <location>
        <begin position="12"/>
        <end position="31"/>
    </location>
</feature>
<dbReference type="EMBL" id="AZEH01000025">
    <property type="protein sequence ID" value="KRL05411.1"/>
    <property type="molecule type" value="Genomic_DNA"/>
</dbReference>
<evidence type="ECO:0000259" key="8">
    <source>
        <dbReference type="Pfam" id="PF09335"/>
    </source>
</evidence>
<keyword evidence="5 7" id="KW-1133">Transmembrane helix</keyword>
<dbReference type="InterPro" id="IPR032816">
    <property type="entry name" value="VTT_dom"/>
</dbReference>
<organism evidence="9 10">
    <name type="scientific">Liquorilactobacillus oeni DSM 19972</name>
    <dbReference type="NCBI Taxonomy" id="1423777"/>
    <lineage>
        <taxon>Bacteria</taxon>
        <taxon>Bacillati</taxon>
        <taxon>Bacillota</taxon>
        <taxon>Bacilli</taxon>
        <taxon>Lactobacillales</taxon>
        <taxon>Lactobacillaceae</taxon>
        <taxon>Liquorilactobacillus</taxon>
    </lineage>
</organism>
<evidence type="ECO:0000256" key="6">
    <source>
        <dbReference type="ARBA" id="ARBA00023136"/>
    </source>
</evidence>
<protein>
    <submittedName>
        <fullName evidence="9">Alkaline phosphatase</fullName>
    </submittedName>
</protein>
<evidence type="ECO:0000313" key="10">
    <source>
        <dbReference type="Proteomes" id="UP000051686"/>
    </source>
</evidence>
<sequence>MGTGSLTEIINQYGYWGIAALIALENIFPPIPSEVILTFSGFITLSSRLSVIGSIIAATIGAVLGALVLYAIGRLLSTARLEKLLAGKTGKILHLKASDVERAAVFFNRHGGQAVFFGRFVPVIRSLISIPAGMTGYPLGRFILFSTLGTLIWNAVLIMVGRLAGHAWPHFVSLIEVYGKILLLVVLIIGILALWWHRYRRKKEDH</sequence>
<dbReference type="STRING" id="1423777.FD46_GL000823"/>
<dbReference type="Proteomes" id="UP000051686">
    <property type="component" value="Unassembled WGS sequence"/>
</dbReference>
<dbReference type="GO" id="GO:0005886">
    <property type="term" value="C:plasma membrane"/>
    <property type="evidence" value="ECO:0007669"/>
    <property type="project" value="UniProtKB-SubCell"/>
</dbReference>
<evidence type="ECO:0000313" key="9">
    <source>
        <dbReference type="EMBL" id="KRL05411.1"/>
    </source>
</evidence>
<reference evidence="9 10" key="1">
    <citation type="journal article" date="2015" name="Genome Announc.">
        <title>Expanding the biotechnology potential of lactobacilli through comparative genomics of 213 strains and associated genera.</title>
        <authorList>
            <person name="Sun Z."/>
            <person name="Harris H.M."/>
            <person name="McCann A."/>
            <person name="Guo C."/>
            <person name="Argimon S."/>
            <person name="Zhang W."/>
            <person name="Yang X."/>
            <person name="Jeffery I.B."/>
            <person name="Cooney J.C."/>
            <person name="Kagawa T.F."/>
            <person name="Liu W."/>
            <person name="Song Y."/>
            <person name="Salvetti E."/>
            <person name="Wrobel A."/>
            <person name="Rasinkangas P."/>
            <person name="Parkhill J."/>
            <person name="Rea M.C."/>
            <person name="O'Sullivan O."/>
            <person name="Ritari J."/>
            <person name="Douillard F.P."/>
            <person name="Paul Ross R."/>
            <person name="Yang R."/>
            <person name="Briner A.E."/>
            <person name="Felis G.E."/>
            <person name="de Vos W.M."/>
            <person name="Barrangou R."/>
            <person name="Klaenhammer T.R."/>
            <person name="Caufield P.W."/>
            <person name="Cui Y."/>
            <person name="Zhang H."/>
            <person name="O'Toole P.W."/>
        </authorList>
    </citation>
    <scope>NUCLEOTIDE SEQUENCE [LARGE SCALE GENOMIC DNA]</scope>
    <source>
        <strain evidence="9 10">DSM 19972</strain>
    </source>
</reference>
<dbReference type="InterPro" id="IPR051311">
    <property type="entry name" value="DedA_domain"/>
</dbReference>
<evidence type="ECO:0000256" key="5">
    <source>
        <dbReference type="ARBA" id="ARBA00022989"/>
    </source>
</evidence>
<proteinExistence type="inferred from homology"/>
<name>A0A0R1MLF0_9LACO</name>
<dbReference type="PANTHER" id="PTHR42709:SF6">
    <property type="entry name" value="UNDECAPRENYL PHOSPHATE TRANSPORTER A"/>
    <property type="match status" value="1"/>
</dbReference>
<gene>
    <name evidence="9" type="ORF">FD46_GL000823</name>
</gene>
<comment type="caution">
    <text evidence="9">The sequence shown here is derived from an EMBL/GenBank/DDBJ whole genome shotgun (WGS) entry which is preliminary data.</text>
</comment>
<dbReference type="OrthoDB" id="9813426at2"/>
<feature type="domain" description="VTT" evidence="8">
    <location>
        <begin position="31"/>
        <end position="162"/>
    </location>
</feature>
<dbReference type="RefSeq" id="WP_057895757.1">
    <property type="nucleotide sequence ID" value="NZ_AZEH01000025.1"/>
</dbReference>